<reference evidence="3" key="1">
    <citation type="submission" date="2024-02" db="UniProtKB">
        <authorList>
            <consortium name="WormBaseParasite"/>
        </authorList>
    </citation>
    <scope>IDENTIFICATION</scope>
</reference>
<sequence>MFFTDGLPSSDSESDFSVSGPKPKKAEASNLSAIFSSPKRPVERNEQKQAEASTSSVTLSVKTVFSTSAHSFLMRNDSEEFEPYLMIGLAGILQQNVLRLILYTPDKKSIHQVALQRMMTTDDSSQISFAYPYVYFRNGTNFKQMSIIFSQTQIDEYLEFLIWFLIFTNETKSFQIDLGNGEFLIEIGDSVLVEVKHFTVEDACLKKTSEETKFRIRENSPKFENFQHLIGLRKGATVVLRTQSGEIVVLRVRKHKKASDESKSLQEPSEAKDLSETPEPTPVESHENSEPRELDNGNVEVGEAKELKPSVLERMARLGQPVLGMRNLIGKDELRSKNESTNREEEEEENEKISIVSSSKIELEEVKDLRDCEAEKAEKAETRETFERNERSLLNDYELVHRVIGVEMDRLEGRLEKRFHQISTRFEERLDSIDKKLQQLIEQQGKSRGNSLID</sequence>
<name>A0AAF3F6S8_9BILA</name>
<feature type="region of interest" description="Disordered" evidence="1">
    <location>
        <begin position="1"/>
        <end position="54"/>
    </location>
</feature>
<keyword evidence="2" id="KW-1185">Reference proteome</keyword>
<evidence type="ECO:0000313" key="2">
    <source>
        <dbReference type="Proteomes" id="UP000887575"/>
    </source>
</evidence>
<protein>
    <submittedName>
        <fullName evidence="3">Uncharacterized protein</fullName>
    </submittedName>
</protein>
<dbReference type="Proteomes" id="UP000887575">
    <property type="component" value="Unassembled WGS sequence"/>
</dbReference>
<evidence type="ECO:0000256" key="1">
    <source>
        <dbReference type="SAM" id="MobiDB-lite"/>
    </source>
</evidence>
<feature type="region of interest" description="Disordered" evidence="1">
    <location>
        <begin position="259"/>
        <end position="306"/>
    </location>
</feature>
<organism evidence="2 3">
    <name type="scientific">Mesorhabditis belari</name>
    <dbReference type="NCBI Taxonomy" id="2138241"/>
    <lineage>
        <taxon>Eukaryota</taxon>
        <taxon>Metazoa</taxon>
        <taxon>Ecdysozoa</taxon>
        <taxon>Nematoda</taxon>
        <taxon>Chromadorea</taxon>
        <taxon>Rhabditida</taxon>
        <taxon>Rhabditina</taxon>
        <taxon>Rhabditomorpha</taxon>
        <taxon>Rhabditoidea</taxon>
        <taxon>Rhabditidae</taxon>
        <taxon>Mesorhabditinae</taxon>
        <taxon>Mesorhabditis</taxon>
    </lineage>
</organism>
<feature type="compositionally biased region" description="Low complexity" evidence="1">
    <location>
        <begin position="9"/>
        <end position="19"/>
    </location>
</feature>
<feature type="compositionally biased region" description="Basic and acidic residues" evidence="1">
    <location>
        <begin position="284"/>
        <end position="295"/>
    </location>
</feature>
<dbReference type="AlphaFoldDB" id="A0AAF3F6S8"/>
<feature type="region of interest" description="Disordered" evidence="1">
    <location>
        <begin position="329"/>
        <end position="352"/>
    </location>
</feature>
<dbReference type="WBParaSite" id="MBELARI_LOCUS2597">
    <property type="protein sequence ID" value="MBELARI_LOCUS2597"/>
    <property type="gene ID" value="MBELARI_LOCUS2597"/>
</dbReference>
<feature type="compositionally biased region" description="Basic and acidic residues" evidence="1">
    <location>
        <begin position="329"/>
        <end position="343"/>
    </location>
</feature>
<feature type="compositionally biased region" description="Basic and acidic residues" evidence="1">
    <location>
        <begin position="40"/>
        <end position="49"/>
    </location>
</feature>
<evidence type="ECO:0000313" key="3">
    <source>
        <dbReference type="WBParaSite" id="MBELARI_LOCUS2597"/>
    </source>
</evidence>
<feature type="compositionally biased region" description="Basic and acidic residues" evidence="1">
    <location>
        <begin position="259"/>
        <end position="275"/>
    </location>
</feature>
<accession>A0AAF3F6S8</accession>
<proteinExistence type="predicted"/>